<gene>
    <name evidence="1" type="ORF">BECKFM1743C_GA0114222_100876</name>
</gene>
<dbReference type="AlphaFoldDB" id="A0A450SDQ4"/>
<protein>
    <submittedName>
        <fullName evidence="1">Uncharacterized protein</fullName>
    </submittedName>
</protein>
<dbReference type="EMBL" id="CAADFA010000087">
    <property type="protein sequence ID" value="VFJ50622.1"/>
    <property type="molecule type" value="Genomic_DNA"/>
</dbReference>
<accession>A0A450SDQ4</accession>
<proteinExistence type="predicted"/>
<name>A0A450SDQ4_9GAMM</name>
<reference evidence="1" key="1">
    <citation type="submission" date="2019-02" db="EMBL/GenBank/DDBJ databases">
        <authorList>
            <person name="Gruber-Vodicka R. H."/>
            <person name="Seah K. B. B."/>
        </authorList>
    </citation>
    <scope>NUCLEOTIDE SEQUENCE</scope>
    <source>
        <strain evidence="1">BECK_BZ165</strain>
    </source>
</reference>
<evidence type="ECO:0000313" key="1">
    <source>
        <dbReference type="EMBL" id="VFJ50622.1"/>
    </source>
</evidence>
<organism evidence="1">
    <name type="scientific">Candidatus Kentrum sp. FM</name>
    <dbReference type="NCBI Taxonomy" id="2126340"/>
    <lineage>
        <taxon>Bacteria</taxon>
        <taxon>Pseudomonadati</taxon>
        <taxon>Pseudomonadota</taxon>
        <taxon>Gammaproteobacteria</taxon>
        <taxon>Candidatus Kentrum</taxon>
    </lineage>
</organism>
<sequence>MVCFIMVPASVDVKDFPVLPPPYVAITKVYSFVGQSGLLKHAKSCRVHSQNIASGVVLHFCNILINNDKNI</sequence>